<gene>
    <name evidence="2" type="ORF">S01H4_31336</name>
</gene>
<dbReference type="EMBL" id="BART01016271">
    <property type="protein sequence ID" value="GAG79590.1"/>
    <property type="molecule type" value="Genomic_DNA"/>
</dbReference>
<comment type="caution">
    <text evidence="2">The sequence shown here is derived from an EMBL/GenBank/DDBJ whole genome shotgun (WGS) entry which is preliminary data.</text>
</comment>
<dbReference type="AlphaFoldDB" id="X1AAV8"/>
<accession>X1AAV8</accession>
<dbReference type="InterPro" id="IPR029063">
    <property type="entry name" value="SAM-dependent_MTases_sf"/>
</dbReference>
<protein>
    <recommendedName>
        <fullName evidence="1">Methyltransferase type 11 domain-containing protein</fullName>
    </recommendedName>
</protein>
<reference evidence="2" key="1">
    <citation type="journal article" date="2014" name="Front. Microbiol.">
        <title>High frequency of phylogenetically diverse reductive dehalogenase-homologous genes in deep subseafloor sedimentary metagenomes.</title>
        <authorList>
            <person name="Kawai M."/>
            <person name="Futagami T."/>
            <person name="Toyoda A."/>
            <person name="Takaki Y."/>
            <person name="Nishi S."/>
            <person name="Hori S."/>
            <person name="Arai W."/>
            <person name="Tsubouchi T."/>
            <person name="Morono Y."/>
            <person name="Uchiyama I."/>
            <person name="Ito T."/>
            <person name="Fujiyama A."/>
            <person name="Inagaki F."/>
            <person name="Takami H."/>
        </authorList>
    </citation>
    <scope>NUCLEOTIDE SEQUENCE</scope>
    <source>
        <strain evidence="2">Expedition CK06-06</strain>
    </source>
</reference>
<dbReference type="CDD" id="cd02440">
    <property type="entry name" value="AdoMet_MTases"/>
    <property type="match status" value="1"/>
</dbReference>
<name>X1AAV8_9ZZZZ</name>
<organism evidence="2">
    <name type="scientific">marine sediment metagenome</name>
    <dbReference type="NCBI Taxonomy" id="412755"/>
    <lineage>
        <taxon>unclassified sequences</taxon>
        <taxon>metagenomes</taxon>
        <taxon>ecological metagenomes</taxon>
    </lineage>
</organism>
<evidence type="ECO:0000313" key="2">
    <source>
        <dbReference type="EMBL" id="GAG79590.1"/>
    </source>
</evidence>
<sequence length="169" mass="19834">YDTAGMDISREAIAYGLKKYGDIKLQVQPAEILRFADETFDIVLSFDLFEHIAQLDRHINEVLRVLRPGGYYLFQTPNKYSNIIFETLATRSLRWRRHHPSLHSPRQLKRRLAKHGFGAEFVKMNTMNEFTLNKLKKGFGPISHILKHINFRRLPLVLQTNLYVIARKL</sequence>
<dbReference type="SUPFAM" id="SSF53335">
    <property type="entry name" value="S-adenosyl-L-methionine-dependent methyltransferases"/>
    <property type="match status" value="1"/>
</dbReference>
<dbReference type="Gene3D" id="3.40.50.150">
    <property type="entry name" value="Vaccinia Virus protein VP39"/>
    <property type="match status" value="1"/>
</dbReference>
<feature type="domain" description="Methyltransferase type 11" evidence="1">
    <location>
        <begin position="3"/>
        <end position="74"/>
    </location>
</feature>
<dbReference type="GO" id="GO:0008757">
    <property type="term" value="F:S-adenosylmethionine-dependent methyltransferase activity"/>
    <property type="evidence" value="ECO:0007669"/>
    <property type="project" value="InterPro"/>
</dbReference>
<evidence type="ECO:0000259" key="1">
    <source>
        <dbReference type="Pfam" id="PF08241"/>
    </source>
</evidence>
<feature type="non-terminal residue" evidence="2">
    <location>
        <position position="1"/>
    </location>
</feature>
<dbReference type="Pfam" id="PF08241">
    <property type="entry name" value="Methyltransf_11"/>
    <property type="match status" value="1"/>
</dbReference>
<proteinExistence type="predicted"/>
<dbReference type="InterPro" id="IPR013216">
    <property type="entry name" value="Methyltransf_11"/>
</dbReference>